<sequence length="93" mass="10845">MRLRKSLFRTPEKIPENRLRPKGSGVQKLYFCGCGKAFFALRRKSRKTGLGLRVRSAKIIFLRLRKSIFRTPEKIPENWLRPKGSGVQKLVVF</sequence>
<evidence type="ECO:0000313" key="2">
    <source>
        <dbReference type="Proteomes" id="UP000663722"/>
    </source>
</evidence>
<proteinExistence type="predicted"/>
<dbReference type="KEGG" id="dmm:dnm_043760"/>
<organism evidence="1 2">
    <name type="scientific">Desulfonema magnum</name>
    <dbReference type="NCBI Taxonomy" id="45655"/>
    <lineage>
        <taxon>Bacteria</taxon>
        <taxon>Pseudomonadati</taxon>
        <taxon>Thermodesulfobacteriota</taxon>
        <taxon>Desulfobacteria</taxon>
        <taxon>Desulfobacterales</taxon>
        <taxon>Desulfococcaceae</taxon>
        <taxon>Desulfonema</taxon>
    </lineage>
</organism>
<keyword evidence="2" id="KW-1185">Reference proteome</keyword>
<dbReference type="Proteomes" id="UP000663722">
    <property type="component" value="Chromosome"/>
</dbReference>
<reference evidence="1" key="1">
    <citation type="journal article" date="2021" name="Microb. Physiol.">
        <title>Proteogenomic Insights into the Physiology of Marine, Sulfate-Reducing, Filamentous Desulfonema limicola and Desulfonema magnum.</title>
        <authorList>
            <person name="Schnaars V."/>
            <person name="Wohlbrand L."/>
            <person name="Scheve S."/>
            <person name="Hinrichs C."/>
            <person name="Reinhardt R."/>
            <person name="Rabus R."/>
        </authorList>
    </citation>
    <scope>NUCLEOTIDE SEQUENCE</scope>
    <source>
        <strain evidence="1">4be13</strain>
    </source>
</reference>
<protein>
    <submittedName>
        <fullName evidence="1">Uncharacterized protein</fullName>
    </submittedName>
</protein>
<name>A0A975GPX2_9BACT</name>
<accession>A0A975GPX2</accession>
<dbReference type="AlphaFoldDB" id="A0A975GPX2"/>
<dbReference type="EMBL" id="CP061800">
    <property type="protein sequence ID" value="QTA88333.1"/>
    <property type="molecule type" value="Genomic_DNA"/>
</dbReference>
<gene>
    <name evidence="1" type="ORF">dnm_043760</name>
</gene>
<evidence type="ECO:0000313" key="1">
    <source>
        <dbReference type="EMBL" id="QTA88333.1"/>
    </source>
</evidence>